<dbReference type="GeneID" id="43651378"/>
<keyword evidence="1" id="KW-0812">Transmembrane</keyword>
<reference evidence="2 3" key="1">
    <citation type="submission" date="2019-04" db="EMBL/GenBank/DDBJ databases">
        <title>Friends and foes A comparative genomics studyof 23 Aspergillus species from section Flavi.</title>
        <authorList>
            <consortium name="DOE Joint Genome Institute"/>
            <person name="Kjaerbolling I."/>
            <person name="Vesth T."/>
            <person name="Frisvad J.C."/>
            <person name="Nybo J.L."/>
            <person name="Theobald S."/>
            <person name="Kildgaard S."/>
            <person name="Isbrandt T."/>
            <person name="Kuo A."/>
            <person name="Sato A."/>
            <person name="Lyhne E.K."/>
            <person name="Kogle M.E."/>
            <person name="Wiebenga A."/>
            <person name="Kun R.S."/>
            <person name="Lubbers R.J."/>
            <person name="Makela M.R."/>
            <person name="Barry K."/>
            <person name="Chovatia M."/>
            <person name="Clum A."/>
            <person name="Daum C."/>
            <person name="Haridas S."/>
            <person name="He G."/>
            <person name="LaButti K."/>
            <person name="Lipzen A."/>
            <person name="Mondo S."/>
            <person name="Riley R."/>
            <person name="Salamov A."/>
            <person name="Simmons B.A."/>
            <person name="Magnuson J.K."/>
            <person name="Henrissat B."/>
            <person name="Mortensen U.H."/>
            <person name="Larsen T.O."/>
            <person name="Devries R.P."/>
            <person name="Grigoriev I.V."/>
            <person name="Machida M."/>
            <person name="Baker S.E."/>
            <person name="Andersen M.R."/>
        </authorList>
    </citation>
    <scope>NUCLEOTIDE SEQUENCE [LARGE SCALE GENOMIC DNA]</scope>
    <source>
        <strain evidence="2 3">CBS 763.97</strain>
    </source>
</reference>
<feature type="transmembrane region" description="Helical" evidence="1">
    <location>
        <begin position="36"/>
        <end position="53"/>
    </location>
</feature>
<dbReference type="Proteomes" id="UP000326268">
    <property type="component" value="Unassembled WGS sequence"/>
</dbReference>
<name>A0A5N7A402_9EURO</name>
<gene>
    <name evidence="2" type="ORF">BDV27DRAFT_128249</name>
</gene>
<dbReference type="OrthoDB" id="10438899at2759"/>
<dbReference type="AlphaFoldDB" id="A0A5N7A402"/>
<keyword evidence="1" id="KW-1133">Transmembrane helix</keyword>
<protein>
    <submittedName>
        <fullName evidence="2">Uncharacterized protein</fullName>
    </submittedName>
</protein>
<evidence type="ECO:0000256" key="1">
    <source>
        <dbReference type="SAM" id="Phobius"/>
    </source>
</evidence>
<keyword evidence="1" id="KW-0472">Membrane</keyword>
<accession>A0A5N7A402</accession>
<proteinExistence type="predicted"/>
<dbReference type="RefSeq" id="XP_031927668.1">
    <property type="nucleotide sequence ID" value="XM_032066932.1"/>
</dbReference>
<evidence type="ECO:0000313" key="2">
    <source>
        <dbReference type="EMBL" id="KAE8364587.1"/>
    </source>
</evidence>
<evidence type="ECO:0000313" key="3">
    <source>
        <dbReference type="Proteomes" id="UP000326268"/>
    </source>
</evidence>
<organism evidence="2 3">
    <name type="scientific">Aspergillus caelatus</name>
    <dbReference type="NCBI Taxonomy" id="61420"/>
    <lineage>
        <taxon>Eukaryota</taxon>
        <taxon>Fungi</taxon>
        <taxon>Dikarya</taxon>
        <taxon>Ascomycota</taxon>
        <taxon>Pezizomycotina</taxon>
        <taxon>Eurotiomycetes</taxon>
        <taxon>Eurotiomycetidae</taxon>
        <taxon>Eurotiales</taxon>
        <taxon>Aspergillaceae</taxon>
        <taxon>Aspergillus</taxon>
        <taxon>Aspergillus subgen. Circumdati</taxon>
    </lineage>
</organism>
<keyword evidence="3" id="KW-1185">Reference proteome</keyword>
<dbReference type="EMBL" id="ML737648">
    <property type="protein sequence ID" value="KAE8364587.1"/>
    <property type="molecule type" value="Genomic_DNA"/>
</dbReference>
<sequence length="54" mass="6439">MVDAFPRRWNYLRPIPKPRADNIVILRSTLHSFPPVSFLLLCYGMTFPVAFFYY</sequence>